<keyword evidence="3" id="KW-1185">Reference proteome</keyword>
<accession>A0ABY3PR88</accession>
<evidence type="ECO:0000313" key="3">
    <source>
        <dbReference type="Proteomes" id="UP001054846"/>
    </source>
</evidence>
<protein>
    <submittedName>
        <fullName evidence="2">Type I-MYXAN CRISPR-associated protein Cas5/Cmx5/DevS</fullName>
    </submittedName>
</protein>
<keyword evidence="1" id="KW-0051">Antiviral defense</keyword>
<dbReference type="EMBL" id="CP063845">
    <property type="protein sequence ID" value="UFP95947.1"/>
    <property type="molecule type" value="Genomic_DNA"/>
</dbReference>
<reference evidence="2 3" key="1">
    <citation type="journal article" date="2021" name="Genome Biol. Evol.">
        <title>Complete Genome Sequencing of a Novel Gloeobacter Species from a Waterfall Cave in Mexico.</title>
        <authorList>
            <person name="Saw J.H."/>
            <person name="Cardona T."/>
            <person name="Montejano G."/>
        </authorList>
    </citation>
    <scope>NUCLEOTIDE SEQUENCE [LARGE SCALE GENOMIC DNA]</scope>
    <source>
        <strain evidence="2">MG652769</strain>
    </source>
</reference>
<dbReference type="InterPro" id="IPR013422">
    <property type="entry name" value="CRISPR-assoc_prot_Cas5_N"/>
</dbReference>
<evidence type="ECO:0000256" key="1">
    <source>
        <dbReference type="ARBA" id="ARBA00023118"/>
    </source>
</evidence>
<dbReference type="InterPro" id="IPR021124">
    <property type="entry name" value="CRISPR-assoc_prot_Cas5"/>
</dbReference>
<sequence>MKTLWLHVRAPFAAFRAFQAGVYRSTAPIIPPSAAYGLILNLAGIEMRLPTAGPTTLIRSGLPALRLAIGAHTSGEVCSLYQQLHGYPVGASGKELALRTRGAKYWIAPVRRELLVGLDVVLGVQSPDSTLLERVGRGLRGELEEVRYGLPFAGDNNFLFDRIDILAEPPAVHWYTRLGRDDPPRRGSCRLSVAIDRADNSRTVNLLYAPASEPTREPPDQAWTWAPVVPANFER</sequence>
<organism evidence="2 3">
    <name type="scientific">Gloeobacter morelensis MG652769</name>
    <dbReference type="NCBI Taxonomy" id="2781736"/>
    <lineage>
        <taxon>Bacteria</taxon>
        <taxon>Bacillati</taxon>
        <taxon>Cyanobacteriota</taxon>
        <taxon>Cyanophyceae</taxon>
        <taxon>Gloeobacterales</taxon>
        <taxon>Gloeobacteraceae</taxon>
        <taxon>Gloeobacter</taxon>
        <taxon>Gloeobacter morelensis</taxon>
    </lineage>
</organism>
<evidence type="ECO:0000313" key="2">
    <source>
        <dbReference type="EMBL" id="UFP95947.1"/>
    </source>
</evidence>
<dbReference type="Proteomes" id="UP001054846">
    <property type="component" value="Chromosome"/>
</dbReference>
<dbReference type="CDD" id="cd09693">
    <property type="entry name" value="Cas5_I"/>
    <property type="match status" value="1"/>
</dbReference>
<dbReference type="InterPro" id="IPR013415">
    <property type="entry name" value="Cas5_Cmx5_DevS"/>
</dbReference>
<dbReference type="Pfam" id="PF09704">
    <property type="entry name" value="Cas_Cas5d"/>
    <property type="match status" value="1"/>
</dbReference>
<gene>
    <name evidence="2" type="primary">cas5</name>
    <name evidence="2" type="ORF">ISF26_06935</name>
</gene>
<dbReference type="NCBIfam" id="TIGR02593">
    <property type="entry name" value="CRISPR_cas5"/>
    <property type="match status" value="1"/>
</dbReference>
<name>A0ABY3PR88_9CYAN</name>
<dbReference type="RefSeq" id="WP_230843184.1">
    <property type="nucleotide sequence ID" value="NZ_CP063845.1"/>
</dbReference>
<proteinExistence type="predicted"/>
<dbReference type="NCBIfam" id="TIGR02586">
    <property type="entry name" value="cas5_cmx5_devS"/>
    <property type="match status" value="1"/>
</dbReference>